<gene>
    <name evidence="1" type="ORF">Q0590_02950</name>
</gene>
<protein>
    <submittedName>
        <fullName evidence="1">Uncharacterized protein</fullName>
    </submittedName>
</protein>
<keyword evidence="2" id="KW-1185">Reference proteome</keyword>
<comment type="caution">
    <text evidence="1">The sequence shown here is derived from an EMBL/GenBank/DDBJ whole genome shotgun (WGS) entry which is preliminary data.</text>
</comment>
<reference evidence="1" key="1">
    <citation type="submission" date="2023-07" db="EMBL/GenBank/DDBJ databases">
        <title>The genome sequence of Rhodocytophaga aerolata KACC 12507.</title>
        <authorList>
            <person name="Zhang X."/>
        </authorList>
    </citation>
    <scope>NUCLEOTIDE SEQUENCE</scope>
    <source>
        <strain evidence="1">KACC 12507</strain>
    </source>
</reference>
<accession>A0ABT8QZT4</accession>
<evidence type="ECO:0000313" key="2">
    <source>
        <dbReference type="Proteomes" id="UP001168528"/>
    </source>
</evidence>
<sequence>MIILFIALSIVYDEIYTIGMISGTYVYNFPVAGAEGPSRGDQLTLKKNGQFESDTWGNGSFAIDGSALVLSYNDLPQEGSFQLEDSLVSYQYPGGDVSVTFPLYRPLFWGRPHISVFRDLNYYFQKID</sequence>
<organism evidence="1 2">
    <name type="scientific">Rhodocytophaga aerolata</name>
    <dbReference type="NCBI Taxonomy" id="455078"/>
    <lineage>
        <taxon>Bacteria</taxon>
        <taxon>Pseudomonadati</taxon>
        <taxon>Bacteroidota</taxon>
        <taxon>Cytophagia</taxon>
        <taxon>Cytophagales</taxon>
        <taxon>Rhodocytophagaceae</taxon>
        <taxon>Rhodocytophaga</taxon>
    </lineage>
</organism>
<dbReference type="RefSeq" id="WP_302035980.1">
    <property type="nucleotide sequence ID" value="NZ_JAUKPO010000001.1"/>
</dbReference>
<dbReference type="Proteomes" id="UP001168528">
    <property type="component" value="Unassembled WGS sequence"/>
</dbReference>
<proteinExistence type="predicted"/>
<name>A0ABT8QZT4_9BACT</name>
<evidence type="ECO:0000313" key="1">
    <source>
        <dbReference type="EMBL" id="MDO1445189.1"/>
    </source>
</evidence>
<dbReference type="EMBL" id="JAUKPO010000001">
    <property type="protein sequence ID" value="MDO1445189.1"/>
    <property type="molecule type" value="Genomic_DNA"/>
</dbReference>